<evidence type="ECO:0000313" key="2">
    <source>
        <dbReference type="Proteomes" id="UP000276437"/>
    </source>
</evidence>
<proteinExistence type="predicted"/>
<accession>A0A348ALU4</accession>
<dbReference type="EMBL" id="AP018449">
    <property type="protein sequence ID" value="BBB92042.1"/>
    <property type="molecule type" value="Genomic_DNA"/>
</dbReference>
<dbReference type="GO" id="GO:0016787">
    <property type="term" value="F:hydrolase activity"/>
    <property type="evidence" value="ECO:0007669"/>
    <property type="project" value="UniProtKB-KW"/>
</dbReference>
<keyword evidence="1" id="KW-0378">Hydrolase</keyword>
<keyword evidence="2" id="KW-1185">Reference proteome</keyword>
<gene>
    <name evidence="1" type="ORF">MAMMFC1_02727</name>
</gene>
<dbReference type="PANTHER" id="PTHR13617">
    <property type="entry name" value="PROTEIN ABHD18"/>
    <property type="match status" value="1"/>
</dbReference>
<sequence length="331" mass="37983">MVFILNKLLAEIIDKSALYQLHRNKSKTWQFSNIGSIPTLEDVHHYYFQPQIPEISFEHVSNRSNYKIGNFRYKSSIENGQCNEYATGIYYQDKLKTPPKLNVILVHGWRQGNGRIKAIYLEPFIKNGYDMYFITLPYHTERQGNNSSYQGELMISANIERTLASIRQAVVDLRALINWLPTNRTSKVILVGISLGGLLVNLTVAVEENIDGIICVFAPNDLSHIAWNTITGKFIKKDFEDNAFSLDQLQTCWAITKTSNFATKIPKEKMLFFSALYDKYIDSKDADKLWEKWGRPKRKLYHCGHAGIALCKKSIANDSLEFIKRKILGEG</sequence>
<dbReference type="InterPro" id="IPR029058">
    <property type="entry name" value="AB_hydrolase_fold"/>
</dbReference>
<protein>
    <submittedName>
        <fullName evidence="1">Alpha/beta hydrolase family protein</fullName>
    </submittedName>
</protein>
<organism evidence="1 2">
    <name type="scientific">Methylomusa anaerophila</name>
    <dbReference type="NCBI Taxonomy" id="1930071"/>
    <lineage>
        <taxon>Bacteria</taxon>
        <taxon>Bacillati</taxon>
        <taxon>Bacillota</taxon>
        <taxon>Negativicutes</taxon>
        <taxon>Selenomonadales</taxon>
        <taxon>Sporomusaceae</taxon>
        <taxon>Methylomusa</taxon>
    </lineage>
</organism>
<name>A0A348ALU4_9FIRM</name>
<dbReference type="SUPFAM" id="SSF53474">
    <property type="entry name" value="alpha/beta-Hydrolases"/>
    <property type="match status" value="1"/>
</dbReference>
<dbReference type="Proteomes" id="UP000276437">
    <property type="component" value="Chromosome"/>
</dbReference>
<dbReference type="Gene3D" id="3.40.50.1820">
    <property type="entry name" value="alpha/beta hydrolase"/>
    <property type="match status" value="1"/>
</dbReference>
<evidence type="ECO:0000313" key="1">
    <source>
        <dbReference type="EMBL" id="BBB92042.1"/>
    </source>
</evidence>
<dbReference type="PANTHER" id="PTHR13617:SF14">
    <property type="entry name" value="PROTEIN ABHD18"/>
    <property type="match status" value="1"/>
</dbReference>
<dbReference type="AlphaFoldDB" id="A0A348ALU4"/>
<reference evidence="1 2" key="1">
    <citation type="journal article" date="2018" name="Int. J. Syst. Evol. Microbiol.">
        <title>Methylomusa anaerophila gen. nov., sp. nov., an anaerobic methanol-utilizing bacterium isolated from a microbial fuel cell.</title>
        <authorList>
            <person name="Amano N."/>
            <person name="Yamamuro A."/>
            <person name="Miyahara M."/>
            <person name="Kouzuma A."/>
            <person name="Abe T."/>
            <person name="Watanabe K."/>
        </authorList>
    </citation>
    <scope>NUCLEOTIDE SEQUENCE [LARGE SCALE GENOMIC DNA]</scope>
    <source>
        <strain evidence="1 2">MMFC1</strain>
    </source>
</reference>
<dbReference type="KEGG" id="mana:MAMMFC1_02727"/>